<organism evidence="2">
    <name type="scientific">Kribbella sp. HUAS MG21</name>
    <dbReference type="NCBI Taxonomy" id="3160966"/>
    <lineage>
        <taxon>Bacteria</taxon>
        <taxon>Bacillati</taxon>
        <taxon>Actinomycetota</taxon>
        <taxon>Actinomycetes</taxon>
        <taxon>Propionibacteriales</taxon>
        <taxon>Kribbellaceae</taxon>
        <taxon>Kribbella</taxon>
    </lineage>
</organism>
<name>A0AAU7TJI5_9ACTN</name>
<reference evidence="2" key="1">
    <citation type="submission" date="2024-06" db="EMBL/GenBank/DDBJ databases">
        <title>Kribbella sp. strain HUAS MG21 genome sequences.</title>
        <authorList>
            <person name="Mo P."/>
        </authorList>
    </citation>
    <scope>NUCLEOTIDE SEQUENCE</scope>
    <source>
        <strain evidence="2">HUAS MG21</strain>
    </source>
</reference>
<dbReference type="RefSeq" id="WP_350279877.1">
    <property type="nucleotide sequence ID" value="NZ_CP158165.1"/>
</dbReference>
<protein>
    <recommendedName>
        <fullName evidence="3">IPT/TIG domain-containing protein</fullName>
    </recommendedName>
</protein>
<feature type="signal peptide" evidence="1">
    <location>
        <begin position="1"/>
        <end position="28"/>
    </location>
</feature>
<gene>
    <name evidence="2" type="ORF">ABN611_11790</name>
</gene>
<evidence type="ECO:0000313" key="2">
    <source>
        <dbReference type="EMBL" id="XBV27086.1"/>
    </source>
</evidence>
<accession>A0AAU7TJI5</accession>
<evidence type="ECO:0000256" key="1">
    <source>
        <dbReference type="SAM" id="SignalP"/>
    </source>
</evidence>
<dbReference type="AlphaFoldDB" id="A0AAU7TJI5"/>
<evidence type="ECO:0008006" key="3">
    <source>
        <dbReference type="Google" id="ProtNLM"/>
    </source>
</evidence>
<feature type="chain" id="PRO_5043549089" description="IPT/TIG domain-containing protein" evidence="1">
    <location>
        <begin position="29"/>
        <end position="351"/>
    </location>
</feature>
<proteinExistence type="predicted"/>
<keyword evidence="1" id="KW-0732">Signal</keyword>
<dbReference type="EMBL" id="CP158165">
    <property type="protein sequence ID" value="XBV27086.1"/>
    <property type="molecule type" value="Genomic_DNA"/>
</dbReference>
<sequence length="351" mass="36688">MRIRRVLAALLAVPLTGAVLGGVPAAQAAPDPYLTISQVSLDRTSVAVSGLNTYPINVTVKGGYSSGEPGDSDVVLNVVLERTGGTGPRSSIVSADLKRTAGTPANGTWTGRLNVASTANGTFKVTGVMTGPYGAPTGGTPVDPTPYSGQTITVKGTNLPKITATVNPRVVPWGKPYSITWAVTNTATGKPYGTRIPIGLGVDTPCAEGGSPMYRTGTNGLITKSYTAADGEAMNCAHLYTDPYYITGQWLFVARPAIVSAVPSRTSAPVGTVVPVNGSVYRVTSSCPVHLQRLYGASQWRTVSSAKLRSSGRFTVNAQPSYRGLIPYRAYFPTCYNVVAGVSKTFYIRGT</sequence>